<dbReference type="PROSITE" id="PS51257">
    <property type="entry name" value="PROKAR_LIPOPROTEIN"/>
    <property type="match status" value="1"/>
</dbReference>
<evidence type="ECO:0000256" key="1">
    <source>
        <dbReference type="SAM" id="MobiDB-lite"/>
    </source>
</evidence>
<keyword evidence="2" id="KW-0732">Signal</keyword>
<organism evidence="3 4">
    <name type="scientific">Sagittula marina</name>
    <dbReference type="NCBI Taxonomy" id="943940"/>
    <lineage>
        <taxon>Bacteria</taxon>
        <taxon>Pseudomonadati</taxon>
        <taxon>Pseudomonadota</taxon>
        <taxon>Alphaproteobacteria</taxon>
        <taxon>Rhodobacterales</taxon>
        <taxon>Roseobacteraceae</taxon>
        <taxon>Sagittula</taxon>
    </lineage>
</organism>
<feature type="region of interest" description="Disordered" evidence="1">
    <location>
        <begin position="187"/>
        <end position="224"/>
    </location>
</feature>
<dbReference type="Proteomes" id="UP000541426">
    <property type="component" value="Unassembled WGS sequence"/>
</dbReference>
<gene>
    <name evidence="3" type="ORF">GGQ68_002012</name>
</gene>
<feature type="signal peptide" evidence="2">
    <location>
        <begin position="1"/>
        <end position="25"/>
    </location>
</feature>
<dbReference type="EMBL" id="JACIEJ010000004">
    <property type="protein sequence ID" value="MBB3985679.1"/>
    <property type="molecule type" value="Genomic_DNA"/>
</dbReference>
<reference evidence="3 4" key="1">
    <citation type="submission" date="2020-08" db="EMBL/GenBank/DDBJ databases">
        <title>Genomic Encyclopedia of Type Strains, Phase IV (KMG-IV): sequencing the most valuable type-strain genomes for metagenomic binning, comparative biology and taxonomic classification.</title>
        <authorList>
            <person name="Goeker M."/>
        </authorList>
    </citation>
    <scope>NUCLEOTIDE SEQUENCE [LARGE SCALE GENOMIC DNA]</scope>
    <source>
        <strain evidence="3 4">DSM 102235</strain>
    </source>
</reference>
<protein>
    <recommendedName>
        <fullName evidence="5">Excalibur calcium-binding domain-containing protein</fullName>
    </recommendedName>
</protein>
<feature type="chain" id="PRO_5030809920" description="Excalibur calcium-binding domain-containing protein" evidence="2">
    <location>
        <begin position="26"/>
        <end position="224"/>
    </location>
</feature>
<comment type="caution">
    <text evidence="3">The sequence shown here is derived from an EMBL/GenBank/DDBJ whole genome shotgun (WGS) entry which is preliminary data.</text>
</comment>
<evidence type="ECO:0008006" key="5">
    <source>
        <dbReference type="Google" id="ProtNLM"/>
    </source>
</evidence>
<name>A0A7W6DUX8_9RHOB</name>
<dbReference type="RefSeq" id="WP_183965443.1">
    <property type="nucleotide sequence ID" value="NZ_BAABBZ010000018.1"/>
</dbReference>
<keyword evidence="4" id="KW-1185">Reference proteome</keyword>
<dbReference type="AlphaFoldDB" id="A0A7W6DUX8"/>
<proteinExistence type="predicted"/>
<evidence type="ECO:0000313" key="4">
    <source>
        <dbReference type="Proteomes" id="UP000541426"/>
    </source>
</evidence>
<sequence length="224" mass="23130">MRYILCGVMAAAALAGCTTSVPDSAAGVTDSGQGVGFGNYDDYRDERETQLTGGASGVQDNSDAIARQAAAALNSGEAPVNASPSNPAPAIVENARGISGENDFNAVSAQRDISADAAMIAQNRAQYEVIQPTDVPARPGSSRPNIVAFALQSTNPVGTALYKRSSFRAETKYAQSCGSFPSADLAQEEFLAQGGPEKDRKGMDPDGDGYACGWNPAPFRAAKG</sequence>
<accession>A0A7W6DUX8</accession>
<evidence type="ECO:0000313" key="3">
    <source>
        <dbReference type="EMBL" id="MBB3985679.1"/>
    </source>
</evidence>
<evidence type="ECO:0000256" key="2">
    <source>
        <dbReference type="SAM" id="SignalP"/>
    </source>
</evidence>